<feature type="region of interest" description="Disordered" evidence="1">
    <location>
        <begin position="8"/>
        <end position="42"/>
    </location>
</feature>
<proteinExistence type="predicted"/>
<name>A0AAD8RUQ1_LOLMU</name>
<reference evidence="2" key="1">
    <citation type="submission" date="2023-07" db="EMBL/GenBank/DDBJ databases">
        <title>A chromosome-level genome assembly of Lolium multiflorum.</title>
        <authorList>
            <person name="Chen Y."/>
            <person name="Copetti D."/>
            <person name="Kolliker R."/>
            <person name="Studer B."/>
        </authorList>
    </citation>
    <scope>NUCLEOTIDE SEQUENCE</scope>
    <source>
        <strain evidence="2">02402/16</strain>
        <tissue evidence="2">Leaf</tissue>
    </source>
</reference>
<protein>
    <submittedName>
        <fullName evidence="2">Uncharacterized protein</fullName>
    </submittedName>
</protein>
<dbReference type="EMBL" id="JAUUTY010000005">
    <property type="protein sequence ID" value="KAK1631062.1"/>
    <property type="molecule type" value="Genomic_DNA"/>
</dbReference>
<keyword evidence="3" id="KW-1185">Reference proteome</keyword>
<comment type="caution">
    <text evidence="2">The sequence shown here is derived from an EMBL/GenBank/DDBJ whole genome shotgun (WGS) entry which is preliminary data.</text>
</comment>
<dbReference type="AlphaFoldDB" id="A0AAD8RUQ1"/>
<feature type="region of interest" description="Disordered" evidence="1">
    <location>
        <begin position="135"/>
        <end position="165"/>
    </location>
</feature>
<sequence>MAPLFAEFGGAVATPPQRPPGPRPSRGTALSPFAISGDPSGQRDFPLNSCTSLAPTVMYPIITKDVILLAFQGSSAGSPWLQSWKAKVAALLKVCITAAASAAQAAELVPERPTTCSIKATMAGRLAADVATPRSNAAKDWQQHRSPMAGAHRTPMAATPDAQGSGGRQLEACCHRLHQLPASIVATATATCSSRRRR</sequence>
<evidence type="ECO:0000313" key="3">
    <source>
        <dbReference type="Proteomes" id="UP001231189"/>
    </source>
</evidence>
<dbReference type="Proteomes" id="UP001231189">
    <property type="component" value="Unassembled WGS sequence"/>
</dbReference>
<evidence type="ECO:0000256" key="1">
    <source>
        <dbReference type="SAM" id="MobiDB-lite"/>
    </source>
</evidence>
<accession>A0AAD8RUQ1</accession>
<organism evidence="2 3">
    <name type="scientific">Lolium multiflorum</name>
    <name type="common">Italian ryegrass</name>
    <name type="synonym">Lolium perenne subsp. multiflorum</name>
    <dbReference type="NCBI Taxonomy" id="4521"/>
    <lineage>
        <taxon>Eukaryota</taxon>
        <taxon>Viridiplantae</taxon>
        <taxon>Streptophyta</taxon>
        <taxon>Embryophyta</taxon>
        <taxon>Tracheophyta</taxon>
        <taxon>Spermatophyta</taxon>
        <taxon>Magnoliopsida</taxon>
        <taxon>Liliopsida</taxon>
        <taxon>Poales</taxon>
        <taxon>Poaceae</taxon>
        <taxon>BOP clade</taxon>
        <taxon>Pooideae</taxon>
        <taxon>Poodae</taxon>
        <taxon>Poeae</taxon>
        <taxon>Poeae Chloroplast Group 2 (Poeae type)</taxon>
        <taxon>Loliodinae</taxon>
        <taxon>Loliinae</taxon>
        <taxon>Lolium</taxon>
    </lineage>
</organism>
<evidence type="ECO:0000313" key="2">
    <source>
        <dbReference type="EMBL" id="KAK1631062.1"/>
    </source>
</evidence>
<gene>
    <name evidence="2" type="ORF">QYE76_005377</name>
</gene>